<accession>A0A9E7DKD1</accession>
<evidence type="ECO:0000256" key="2">
    <source>
        <dbReference type="ARBA" id="ARBA00009773"/>
    </source>
</evidence>
<evidence type="ECO:0000256" key="7">
    <source>
        <dbReference type="ARBA" id="ARBA00023136"/>
    </source>
</evidence>
<organism evidence="9 10">
    <name type="scientific">Fenollaria massiliensis</name>
    <dbReference type="NCBI Taxonomy" id="938288"/>
    <lineage>
        <taxon>Bacteria</taxon>
        <taxon>Bacillati</taxon>
        <taxon>Bacillota</taxon>
        <taxon>Clostridia</taxon>
        <taxon>Eubacteriales</taxon>
        <taxon>Fenollaria</taxon>
    </lineage>
</organism>
<evidence type="ECO:0000313" key="9">
    <source>
        <dbReference type="EMBL" id="UQK59446.1"/>
    </source>
</evidence>
<sequence length="380" mass="42716">MDEKYNKKSLFFYFKIVAFGVILYVALSNLKSLWSYLNIFLGIITPFLAGGFVAFILNIPLKLFEEKIFGKWKPKKIGFKRAICMLLTICILIAIMFLLGYIVAPRVQESIISVAQKLPEFEDQLVKLPILKEYEENIHEFFSKLNIYNAQRALINYVQNANSDLFNTIVARVGSVLNTLFAVFMGFTFAIYALSSKEDLARKTKELLYSAFSETWADKLVRFGEIVFDNFFNFFTGQFIEALVLGSMCFVGMLIFKFPFAPAISIIVGLGALVPILGAYIGVITGALLILLQSPFKALMFVVFMLCLQQFDGNVTYPRIVGNKVGLPAMFVIVAITVGGALFGIIGMILFVPLFSTIYTLLGIYKDKKLKEKGIDIKTK</sequence>
<keyword evidence="6 8" id="KW-1133">Transmembrane helix</keyword>
<feature type="transmembrane region" description="Helical" evidence="8">
    <location>
        <begin position="12"/>
        <end position="30"/>
    </location>
</feature>
<keyword evidence="5 8" id="KW-0812">Transmembrane</keyword>
<proteinExistence type="inferred from homology"/>
<name>A0A9E7DKD1_9FIRM</name>
<gene>
    <name evidence="9" type="ORF">M1R53_01965</name>
</gene>
<comment type="subcellular location">
    <subcellularLocation>
        <location evidence="1">Cell membrane</location>
        <topology evidence="1">Multi-pass membrane protein</topology>
    </subcellularLocation>
</comment>
<comment type="similarity">
    <text evidence="2">Belongs to the autoinducer-2 exporter (AI-2E) (TC 2.A.86) family.</text>
</comment>
<reference evidence="9" key="1">
    <citation type="submission" date="2022-04" db="EMBL/GenBank/DDBJ databases">
        <title>Complete genome sequences of Ezakiella coagulans and Fenollaria massiliensis.</title>
        <authorList>
            <person name="France M.T."/>
            <person name="Clifford J."/>
            <person name="Narina S."/>
            <person name="Rutt L."/>
            <person name="Ravel J."/>
        </authorList>
    </citation>
    <scope>NUCLEOTIDE SEQUENCE</scope>
    <source>
        <strain evidence="9">C0061C2</strain>
    </source>
</reference>
<evidence type="ECO:0000256" key="5">
    <source>
        <dbReference type="ARBA" id="ARBA00022692"/>
    </source>
</evidence>
<evidence type="ECO:0000256" key="3">
    <source>
        <dbReference type="ARBA" id="ARBA00022448"/>
    </source>
</evidence>
<evidence type="ECO:0000256" key="4">
    <source>
        <dbReference type="ARBA" id="ARBA00022475"/>
    </source>
</evidence>
<feature type="transmembrane region" description="Helical" evidence="8">
    <location>
        <begin position="36"/>
        <end position="61"/>
    </location>
</feature>
<keyword evidence="7 8" id="KW-0472">Membrane</keyword>
<evidence type="ECO:0000313" key="10">
    <source>
        <dbReference type="Proteomes" id="UP000831151"/>
    </source>
</evidence>
<keyword evidence="3" id="KW-0813">Transport</keyword>
<keyword evidence="4" id="KW-1003">Cell membrane</keyword>
<dbReference type="PANTHER" id="PTHR21716:SF53">
    <property type="entry name" value="PERMEASE PERM-RELATED"/>
    <property type="match status" value="1"/>
</dbReference>
<dbReference type="KEGG" id="fms:M1R53_01965"/>
<dbReference type="AlphaFoldDB" id="A0A9E7DKD1"/>
<feature type="transmembrane region" description="Helical" evidence="8">
    <location>
        <begin position="329"/>
        <end position="362"/>
    </location>
</feature>
<dbReference type="PANTHER" id="PTHR21716">
    <property type="entry name" value="TRANSMEMBRANE PROTEIN"/>
    <property type="match status" value="1"/>
</dbReference>
<dbReference type="EMBL" id="CP096649">
    <property type="protein sequence ID" value="UQK59446.1"/>
    <property type="molecule type" value="Genomic_DNA"/>
</dbReference>
<feature type="transmembrane region" description="Helical" evidence="8">
    <location>
        <begin position="266"/>
        <end position="291"/>
    </location>
</feature>
<protein>
    <submittedName>
        <fullName evidence="9">AI-2E family transporter</fullName>
    </submittedName>
</protein>
<dbReference type="GO" id="GO:0055085">
    <property type="term" value="P:transmembrane transport"/>
    <property type="evidence" value="ECO:0007669"/>
    <property type="project" value="TreeGrafter"/>
</dbReference>
<evidence type="ECO:0000256" key="6">
    <source>
        <dbReference type="ARBA" id="ARBA00022989"/>
    </source>
</evidence>
<dbReference type="Proteomes" id="UP000831151">
    <property type="component" value="Chromosome"/>
</dbReference>
<dbReference type="Pfam" id="PF01594">
    <property type="entry name" value="AI-2E_transport"/>
    <property type="match status" value="1"/>
</dbReference>
<feature type="transmembrane region" description="Helical" evidence="8">
    <location>
        <begin position="239"/>
        <end position="260"/>
    </location>
</feature>
<dbReference type="InterPro" id="IPR002549">
    <property type="entry name" value="AI-2E-like"/>
</dbReference>
<evidence type="ECO:0000256" key="1">
    <source>
        <dbReference type="ARBA" id="ARBA00004651"/>
    </source>
</evidence>
<dbReference type="GO" id="GO:0005886">
    <property type="term" value="C:plasma membrane"/>
    <property type="evidence" value="ECO:0007669"/>
    <property type="project" value="UniProtKB-SubCell"/>
</dbReference>
<feature type="transmembrane region" description="Helical" evidence="8">
    <location>
        <begin position="169"/>
        <end position="194"/>
    </location>
</feature>
<evidence type="ECO:0000256" key="8">
    <source>
        <dbReference type="SAM" id="Phobius"/>
    </source>
</evidence>
<keyword evidence="10" id="KW-1185">Reference proteome</keyword>
<feature type="transmembrane region" description="Helical" evidence="8">
    <location>
        <begin position="82"/>
        <end position="104"/>
    </location>
</feature>
<dbReference type="RefSeq" id="WP_249242880.1">
    <property type="nucleotide sequence ID" value="NZ_CP096649.1"/>
</dbReference>